<dbReference type="GO" id="GO:0046872">
    <property type="term" value="F:metal ion binding"/>
    <property type="evidence" value="ECO:0007669"/>
    <property type="project" value="UniProtKB-KW"/>
</dbReference>
<reference evidence="5 6" key="1">
    <citation type="submission" date="2019-03" db="EMBL/GenBank/DDBJ databases">
        <title>Genomic Encyclopedia of Type Strains, Phase IV (KMG-IV): sequencing the most valuable type-strain genomes for metagenomic binning, comparative biology and taxonomic classification.</title>
        <authorList>
            <person name="Goeker M."/>
        </authorList>
    </citation>
    <scope>NUCLEOTIDE SEQUENCE [LARGE SCALE GENOMIC DNA]</scope>
    <source>
        <strain evidence="5 6">DSM 2132</strain>
    </source>
</reference>
<gene>
    <name evidence="5" type="ORF">EV659_101273</name>
</gene>
<dbReference type="Gene3D" id="3.40.630.10">
    <property type="entry name" value="Zn peptidases"/>
    <property type="match status" value="1"/>
</dbReference>
<comment type="caution">
    <text evidence="5">The sequence shown here is derived from an EMBL/GenBank/DDBJ whole genome shotgun (WGS) entry which is preliminary data.</text>
</comment>
<dbReference type="InterPro" id="IPR011650">
    <property type="entry name" value="Peptidase_M20_dimer"/>
</dbReference>
<evidence type="ECO:0000256" key="1">
    <source>
        <dbReference type="ARBA" id="ARBA00022670"/>
    </source>
</evidence>
<dbReference type="Proteomes" id="UP000295399">
    <property type="component" value="Unassembled WGS sequence"/>
</dbReference>
<evidence type="ECO:0000256" key="3">
    <source>
        <dbReference type="ARBA" id="ARBA00022801"/>
    </source>
</evidence>
<evidence type="ECO:0000313" key="5">
    <source>
        <dbReference type="EMBL" id="TCP38372.1"/>
    </source>
</evidence>
<keyword evidence="6" id="KW-1185">Reference proteome</keyword>
<dbReference type="SUPFAM" id="SSF53187">
    <property type="entry name" value="Zn-dependent exopeptidases"/>
    <property type="match status" value="1"/>
</dbReference>
<dbReference type="GO" id="GO:0006508">
    <property type="term" value="P:proteolysis"/>
    <property type="evidence" value="ECO:0007669"/>
    <property type="project" value="UniProtKB-KW"/>
</dbReference>
<dbReference type="Pfam" id="PF01546">
    <property type="entry name" value="Peptidase_M20"/>
    <property type="match status" value="1"/>
</dbReference>
<evidence type="ECO:0000313" key="6">
    <source>
        <dbReference type="Proteomes" id="UP000295399"/>
    </source>
</evidence>
<dbReference type="InterPro" id="IPR051458">
    <property type="entry name" value="Cyt/Met_Dipeptidase"/>
</dbReference>
<dbReference type="PANTHER" id="PTHR43270:SF12">
    <property type="entry name" value="SUCCINYL-DIAMINOPIMELATE DESUCCINYLASE"/>
    <property type="match status" value="1"/>
</dbReference>
<dbReference type="OrthoDB" id="9761532at2"/>
<dbReference type="EMBL" id="SLXO01000001">
    <property type="protein sequence ID" value="TCP38372.1"/>
    <property type="molecule type" value="Genomic_DNA"/>
</dbReference>
<dbReference type="Gene3D" id="3.30.70.360">
    <property type="match status" value="1"/>
</dbReference>
<name>A0A4R2PR90_RHOSA</name>
<dbReference type="AlphaFoldDB" id="A0A4R2PR90"/>
<dbReference type="RefSeq" id="WP_132706757.1">
    <property type="nucleotide sequence ID" value="NZ_JACIGF010000001.1"/>
</dbReference>
<dbReference type="Pfam" id="PF07687">
    <property type="entry name" value="M20_dimer"/>
    <property type="match status" value="1"/>
</dbReference>
<protein>
    <submittedName>
        <fullName evidence="5">Acetylornithine deacetylase/succinyl-diaminopimelate desuccinylase-like protein</fullName>
    </submittedName>
</protein>
<feature type="domain" description="Peptidase M20 dimerisation" evidence="4">
    <location>
        <begin position="215"/>
        <end position="373"/>
    </location>
</feature>
<keyword evidence="2" id="KW-0479">Metal-binding</keyword>
<dbReference type="PANTHER" id="PTHR43270">
    <property type="entry name" value="BETA-ALA-HIS DIPEPTIDASE"/>
    <property type="match status" value="1"/>
</dbReference>
<dbReference type="GO" id="GO:0008233">
    <property type="term" value="F:peptidase activity"/>
    <property type="evidence" value="ECO:0007669"/>
    <property type="project" value="UniProtKB-KW"/>
</dbReference>
<dbReference type="NCBIfam" id="NF006579">
    <property type="entry name" value="PRK09104.1"/>
    <property type="match status" value="1"/>
</dbReference>
<keyword evidence="1" id="KW-0645">Protease</keyword>
<dbReference type="InterPro" id="IPR002933">
    <property type="entry name" value="Peptidase_M20"/>
</dbReference>
<dbReference type="InParanoid" id="A0A4R2PR90"/>
<sequence>MSTAPSAPVTADAVASVLDAVDAGLDASLDRLFALLAIPSVSTDPAFHADCVRAAEWLCTELTGLGFEARVHPTTGKPMVLAHYTPEGPAAERPRLLFYGHYDVQPADPLELWETGPFEPRLKEVAPGRRQIVARGAVDDKGQLMTFVEACRAWIATHGALPCPVTVFFEGEEESGSPSLMPFLDSHRDALAADVGLICDTAMWDRDTPAITVMLRGLVGEEVTVQAADRDLHSGVFGNAARNPNHVLGRIVGDLFDDQGRVQVPGFYDGVEDAPGEIREQWAALDFDPAAFLGTVDLSVPAGEADRSVLEQVWSRPTAEVNGMIGGYTGDGFKTVIPAEARAKISFRLVAGQDPEAVRAGFRRFVRERLPADCTARFDEHGGSPATVVDIANPFLTTARAQLTAEFEREAVLIGSGGSIPIAGAFKDVLGIDSLLIGFGLDDDRMHSPNEKYELSSFHHGTRFWARFLAANAG</sequence>
<evidence type="ECO:0000256" key="2">
    <source>
        <dbReference type="ARBA" id="ARBA00022723"/>
    </source>
</evidence>
<proteinExistence type="predicted"/>
<organism evidence="5 6">
    <name type="scientific">Rhodothalassium salexigens DSM 2132</name>
    <dbReference type="NCBI Taxonomy" id="1188247"/>
    <lineage>
        <taxon>Bacteria</taxon>
        <taxon>Pseudomonadati</taxon>
        <taxon>Pseudomonadota</taxon>
        <taxon>Alphaproteobacteria</taxon>
        <taxon>Rhodothalassiales</taxon>
        <taxon>Rhodothalassiaceae</taxon>
        <taxon>Rhodothalassium</taxon>
    </lineage>
</organism>
<accession>A0A4R2PR90</accession>
<keyword evidence="3" id="KW-0378">Hydrolase</keyword>
<evidence type="ECO:0000259" key="4">
    <source>
        <dbReference type="Pfam" id="PF07687"/>
    </source>
</evidence>